<proteinExistence type="predicted"/>
<organism evidence="1 2">
    <name type="scientific">Planomonospora alba</name>
    <dbReference type="NCBI Taxonomy" id="161354"/>
    <lineage>
        <taxon>Bacteria</taxon>
        <taxon>Bacillati</taxon>
        <taxon>Actinomycetota</taxon>
        <taxon>Actinomycetes</taxon>
        <taxon>Streptosporangiales</taxon>
        <taxon>Streptosporangiaceae</taxon>
        <taxon>Planomonospora</taxon>
    </lineage>
</organism>
<protein>
    <recommendedName>
        <fullName evidence="3">Tail terminator</fullName>
    </recommendedName>
</protein>
<evidence type="ECO:0008006" key="3">
    <source>
        <dbReference type="Google" id="ProtNLM"/>
    </source>
</evidence>
<dbReference type="Proteomes" id="UP001500320">
    <property type="component" value="Unassembled WGS sequence"/>
</dbReference>
<name>A0ABP6N793_9ACTN</name>
<sequence length="130" mass="14222">MIYDPIEVGVKFLRSRITDVPVAASLVGHKTGRPRLVVHLTGGGRSIRDRLDLVTIDVDAYGPDKGAALALAMRARAALLRDGPGWSDGTVVFADVTEELFPTDLEDTVSSEQRFVFSASIYVYLRRAFV</sequence>
<reference evidence="2" key="1">
    <citation type="journal article" date="2019" name="Int. J. Syst. Evol. Microbiol.">
        <title>The Global Catalogue of Microorganisms (GCM) 10K type strain sequencing project: providing services to taxonomists for standard genome sequencing and annotation.</title>
        <authorList>
            <consortium name="The Broad Institute Genomics Platform"/>
            <consortium name="The Broad Institute Genome Sequencing Center for Infectious Disease"/>
            <person name="Wu L."/>
            <person name="Ma J."/>
        </authorList>
    </citation>
    <scope>NUCLEOTIDE SEQUENCE [LARGE SCALE GENOMIC DNA]</scope>
    <source>
        <strain evidence="2">JCM 9373</strain>
    </source>
</reference>
<evidence type="ECO:0000313" key="1">
    <source>
        <dbReference type="EMBL" id="GAA3136643.1"/>
    </source>
</evidence>
<evidence type="ECO:0000313" key="2">
    <source>
        <dbReference type="Proteomes" id="UP001500320"/>
    </source>
</evidence>
<dbReference type="EMBL" id="BAAAUT010000021">
    <property type="protein sequence ID" value="GAA3136643.1"/>
    <property type="molecule type" value="Genomic_DNA"/>
</dbReference>
<comment type="caution">
    <text evidence="1">The sequence shown here is derived from an EMBL/GenBank/DDBJ whole genome shotgun (WGS) entry which is preliminary data.</text>
</comment>
<gene>
    <name evidence="1" type="ORF">GCM10010466_29320</name>
</gene>
<keyword evidence="2" id="KW-1185">Reference proteome</keyword>
<accession>A0ABP6N793</accession>